<dbReference type="PANTHER" id="PTHR30037">
    <property type="entry name" value="DNA-3-METHYLADENINE GLYCOSYLASE 1"/>
    <property type="match status" value="1"/>
</dbReference>
<comment type="caution">
    <text evidence="1">The sequence shown here is derived from an EMBL/GenBank/DDBJ whole genome shotgun (WGS) entry which is preliminary data.</text>
</comment>
<dbReference type="GO" id="GO:0008725">
    <property type="term" value="F:DNA-3-methyladenine glycosylase activity"/>
    <property type="evidence" value="ECO:0007669"/>
    <property type="project" value="UniProtKB-EC"/>
</dbReference>
<keyword evidence="1" id="KW-0326">Glycosidase</keyword>
<accession>A0AAW7XMB1</accession>
<dbReference type="SUPFAM" id="SSF48150">
    <property type="entry name" value="DNA-glycosylase"/>
    <property type="match status" value="1"/>
</dbReference>
<dbReference type="InterPro" id="IPR005019">
    <property type="entry name" value="Adenine_glyco"/>
</dbReference>
<dbReference type="EMBL" id="JAUOPG010000017">
    <property type="protein sequence ID" value="MDO6455402.1"/>
    <property type="molecule type" value="Genomic_DNA"/>
</dbReference>
<evidence type="ECO:0000313" key="2">
    <source>
        <dbReference type="Proteomes" id="UP001169862"/>
    </source>
</evidence>
<protein>
    <submittedName>
        <fullName evidence="1">DNA-3-methyladenine glycosylase I</fullName>
        <ecNumber evidence="1">3.2.2.20</ecNumber>
    </submittedName>
</protein>
<dbReference type="GO" id="GO:0006284">
    <property type="term" value="P:base-excision repair"/>
    <property type="evidence" value="ECO:0007669"/>
    <property type="project" value="InterPro"/>
</dbReference>
<evidence type="ECO:0000313" key="1">
    <source>
        <dbReference type="EMBL" id="MDO6455402.1"/>
    </source>
</evidence>
<organism evidence="1 2">
    <name type="scientific">Neptunomonas phycophila</name>
    <dbReference type="NCBI Taxonomy" id="1572645"/>
    <lineage>
        <taxon>Bacteria</taxon>
        <taxon>Pseudomonadati</taxon>
        <taxon>Pseudomonadota</taxon>
        <taxon>Gammaproteobacteria</taxon>
        <taxon>Oceanospirillales</taxon>
        <taxon>Oceanospirillaceae</taxon>
        <taxon>Neptunomonas</taxon>
    </lineage>
</organism>
<dbReference type="PANTHER" id="PTHR30037:SF3">
    <property type="entry name" value="BLR0857 PROTEIN"/>
    <property type="match status" value="1"/>
</dbReference>
<dbReference type="EC" id="3.2.2.20" evidence="1"/>
<dbReference type="Proteomes" id="UP001169862">
    <property type="component" value="Unassembled WGS sequence"/>
</dbReference>
<dbReference type="InterPro" id="IPR011257">
    <property type="entry name" value="DNA_glycosylase"/>
</dbReference>
<dbReference type="AlphaFoldDB" id="A0AAW7XMB1"/>
<name>A0AAW7XMB1_9GAMM</name>
<proteinExistence type="predicted"/>
<dbReference type="Gene3D" id="1.10.340.30">
    <property type="entry name" value="Hypothetical protein, domain 2"/>
    <property type="match status" value="1"/>
</dbReference>
<keyword evidence="1" id="KW-0378">Hydrolase</keyword>
<gene>
    <name evidence="1" type="ORF">Q4490_17710</name>
</gene>
<dbReference type="Pfam" id="PF03352">
    <property type="entry name" value="Adenine_glyco"/>
    <property type="match status" value="1"/>
</dbReference>
<dbReference type="RefSeq" id="WP_277252942.1">
    <property type="nucleotide sequence ID" value="NZ_CAXHZV010000045.1"/>
</dbReference>
<dbReference type="InterPro" id="IPR052891">
    <property type="entry name" value="DNA-3mA_glycosylase"/>
</dbReference>
<sequence>MKSYLWLYEHALNQKGKALDSLMPDFLPDAELSQVPDSLLFSLMSRRIFRAGLKHSVVDAKWPAFEKAFWGFDPEKVALMSDEQLEGLMQNDQIIRHWGKIKAARANAFFICEMAEKHGSFAQWLANWPVENIVGLWDVLKKEGKQLGGNSGPYFLRMAGKDTFVLTDDVVGALKAQGIVDRKPTAKRDLLIVQQAFNQWHQESGRPMCHISRMLSFTVG</sequence>
<reference evidence="1" key="1">
    <citation type="submission" date="2023-07" db="EMBL/GenBank/DDBJ databases">
        <title>Genome content predicts the carbon catabolic preferences of heterotrophic bacteria.</title>
        <authorList>
            <person name="Gralka M."/>
        </authorList>
    </citation>
    <scope>NUCLEOTIDE SEQUENCE</scope>
    <source>
        <strain evidence="1">I2M16</strain>
    </source>
</reference>